<dbReference type="SUPFAM" id="SSF52096">
    <property type="entry name" value="ClpP/crotonase"/>
    <property type="match status" value="2"/>
</dbReference>
<dbReference type="CDD" id="cd07018">
    <property type="entry name" value="S49_SppA_67K_type"/>
    <property type="match status" value="1"/>
</dbReference>
<dbReference type="PIRSF" id="PIRSF001217">
    <property type="entry name" value="Protease_4_SppA"/>
    <property type="match status" value="1"/>
</dbReference>
<evidence type="ECO:0000256" key="4">
    <source>
        <dbReference type="ARBA" id="ARBA00022801"/>
    </source>
</evidence>
<dbReference type="eggNOG" id="COG0616">
    <property type="taxonomic scope" value="Bacteria"/>
</dbReference>
<evidence type="ECO:0000256" key="3">
    <source>
        <dbReference type="ARBA" id="ARBA00022670"/>
    </source>
</evidence>
<comment type="caution">
    <text evidence="10">The sequence shown here is derived from an EMBL/GenBank/DDBJ whole genome shotgun (WGS) entry which is preliminary data.</text>
</comment>
<dbReference type="Pfam" id="PF01343">
    <property type="entry name" value="Peptidase_S49"/>
    <property type="match status" value="2"/>
</dbReference>
<keyword evidence="11" id="KW-1185">Reference proteome</keyword>
<keyword evidence="4 10" id="KW-0378">Hydrolase</keyword>
<dbReference type="GO" id="GO:0016020">
    <property type="term" value="C:membrane"/>
    <property type="evidence" value="ECO:0007669"/>
    <property type="project" value="UniProtKB-SubCell"/>
</dbReference>
<evidence type="ECO:0000313" key="10">
    <source>
        <dbReference type="EMBL" id="GAC14573.1"/>
    </source>
</evidence>
<dbReference type="Proteomes" id="UP000006334">
    <property type="component" value="Unassembled WGS sequence"/>
</dbReference>
<dbReference type="NCBIfam" id="TIGR00705">
    <property type="entry name" value="SppA_67K"/>
    <property type="match status" value="1"/>
</dbReference>
<evidence type="ECO:0000256" key="7">
    <source>
        <dbReference type="PIRSR" id="PIRSR001217-1"/>
    </source>
</evidence>
<reference evidence="10 11" key="1">
    <citation type="journal article" date="2017" name="Antonie Van Leeuwenhoek">
        <title>Rhizobium rhizosphaerae sp. nov., a novel species isolated from rice rhizosphere.</title>
        <authorList>
            <person name="Zhao J.J."/>
            <person name="Zhang J."/>
            <person name="Zhang R.J."/>
            <person name="Zhang C.W."/>
            <person name="Yin H.Q."/>
            <person name="Zhang X.X."/>
        </authorList>
    </citation>
    <scope>NUCLEOTIDE SEQUENCE [LARGE SCALE GENOMIC DNA]</scope>
    <source>
        <strain evidence="10 11">E3</strain>
    </source>
</reference>
<dbReference type="NCBIfam" id="TIGR00706">
    <property type="entry name" value="SppA_dom"/>
    <property type="match status" value="1"/>
</dbReference>
<dbReference type="InterPro" id="IPR047217">
    <property type="entry name" value="S49_SppA_67K_type_N"/>
</dbReference>
<feature type="active site" description="Proton donor/acceptor" evidence="7">
    <location>
        <position position="206"/>
    </location>
</feature>
<dbReference type="EC" id="3.4.21.-" evidence="10"/>
<keyword evidence="3 10" id="KW-0645">Protease</keyword>
<dbReference type="Gene3D" id="6.20.330.10">
    <property type="match status" value="1"/>
</dbReference>
<sequence>MANGSSWTKSFFVGIWTVLNFCRKVFFNIIFIVLAIALISIMMKDDGKILVPQSTALVLNIEGDIVIEKRYIDPMNKFFEEALGQEPENPEVLLQDILFALENAKHDNRVKTLILHLQGMGNAGMDKLQQVATAIDDFKESGKPVYAVADYYTQSQYYLASKADNVYLNPMGAMMFEGYGRYPMYYKAALEKLKVTTHVFKVGTYKSAVEPYIRDDMSEPAKEANKAWLTVLWNQYKTDVAAARNLSPTDFDEDLDNFLVKFEQANGDFATYALENGWVDALPTREQIRQEIIDIVGIDKNKKSFSQIDLNSYLKVIKPIYNLPSPNTNHVAIVVAKGTILNGTQKAGDIGGDSTAELLRKARLDESVKAVVLYVDSPGGSAFASEIIRQEVENLKAANKPVVALMSTYAASGGYWISAAADQIWAAPSTITGSIGIYGMFLTFENALDYLGIHSDGVGTTDFAGLSVTRALDPRVGQVIQMSINHGYQEFLNLVATERQMNVNAVDDIAQGRVWIGETAKELGLVDNLGYLDDAVKAAADLAKLEEYETKYVEPDLSPSEKFWKEFFGQASETIGKTTFVKQDSKLAAFVKQLVEDVDAITKLNDPNGIYAHCLACEIN</sequence>
<organism evidence="10 11">
    <name type="scientific">Aliiglaciecola lipolytica E3</name>
    <dbReference type="NCBI Taxonomy" id="1127673"/>
    <lineage>
        <taxon>Bacteria</taxon>
        <taxon>Pseudomonadati</taxon>
        <taxon>Pseudomonadota</taxon>
        <taxon>Gammaproteobacteria</taxon>
        <taxon>Alteromonadales</taxon>
        <taxon>Alteromonadaceae</taxon>
        <taxon>Aliiglaciecola</taxon>
    </lineage>
</organism>
<protein>
    <submittedName>
        <fullName evidence="10">Protease IV</fullName>
        <ecNumber evidence="10">3.4.21.-</ecNumber>
    </submittedName>
</protein>
<dbReference type="STRING" id="1127673.GLIP_1945"/>
<dbReference type="GO" id="GO:0006465">
    <property type="term" value="P:signal peptide processing"/>
    <property type="evidence" value="ECO:0007669"/>
    <property type="project" value="InterPro"/>
</dbReference>
<dbReference type="InterPro" id="IPR047272">
    <property type="entry name" value="S49_SppA_C"/>
</dbReference>
<dbReference type="Gene3D" id="3.90.226.10">
    <property type="entry name" value="2-enoyl-CoA Hydratase, Chain A, domain 1"/>
    <property type="match status" value="2"/>
</dbReference>
<dbReference type="AlphaFoldDB" id="K6YD53"/>
<evidence type="ECO:0000256" key="8">
    <source>
        <dbReference type="SAM" id="Phobius"/>
    </source>
</evidence>
<proteinExistence type="inferred from homology"/>
<keyword evidence="8" id="KW-0812">Transmembrane</keyword>
<name>K6YD53_9ALTE</name>
<dbReference type="PANTHER" id="PTHR33209:SF1">
    <property type="entry name" value="PEPTIDASE S49 DOMAIN-CONTAINING PROTEIN"/>
    <property type="match status" value="1"/>
</dbReference>
<dbReference type="GO" id="GO:0008236">
    <property type="term" value="F:serine-type peptidase activity"/>
    <property type="evidence" value="ECO:0007669"/>
    <property type="project" value="UniProtKB-KW"/>
</dbReference>
<feature type="active site" description="Nucleophile" evidence="7">
    <location>
        <position position="412"/>
    </location>
</feature>
<dbReference type="InterPro" id="IPR002142">
    <property type="entry name" value="Peptidase_S49"/>
</dbReference>
<dbReference type="RefSeq" id="WP_008844389.1">
    <property type="nucleotide sequence ID" value="NZ_BAEN01000038.1"/>
</dbReference>
<evidence type="ECO:0000313" key="11">
    <source>
        <dbReference type="Proteomes" id="UP000006334"/>
    </source>
</evidence>
<feature type="domain" description="Peptidase S49" evidence="9">
    <location>
        <begin position="138"/>
        <end position="288"/>
    </location>
</feature>
<evidence type="ECO:0000256" key="2">
    <source>
        <dbReference type="ARBA" id="ARBA00008683"/>
    </source>
</evidence>
<evidence type="ECO:0000256" key="6">
    <source>
        <dbReference type="ARBA" id="ARBA00023136"/>
    </source>
</evidence>
<gene>
    <name evidence="10" type="primary">sppA</name>
    <name evidence="10" type="ORF">GLIP_1945</name>
</gene>
<dbReference type="PANTHER" id="PTHR33209">
    <property type="entry name" value="PROTEASE 4"/>
    <property type="match status" value="1"/>
</dbReference>
<keyword evidence="8" id="KW-1133">Transmembrane helix</keyword>
<feature type="domain" description="Peptidase S49" evidence="9">
    <location>
        <begin position="395"/>
        <end position="545"/>
    </location>
</feature>
<comment type="similarity">
    <text evidence="2">Belongs to the peptidase S49 family.</text>
</comment>
<keyword evidence="6 8" id="KW-0472">Membrane</keyword>
<dbReference type="CDD" id="cd07023">
    <property type="entry name" value="S49_Sppa_N_C"/>
    <property type="match status" value="1"/>
</dbReference>
<dbReference type="InterPro" id="IPR004635">
    <property type="entry name" value="Pept_S49_SppA"/>
</dbReference>
<dbReference type="InterPro" id="IPR004634">
    <property type="entry name" value="Pept_S49_pIV"/>
</dbReference>
<feature type="transmembrane region" description="Helical" evidence="8">
    <location>
        <begin position="25"/>
        <end position="43"/>
    </location>
</feature>
<dbReference type="EMBL" id="BAEN01000038">
    <property type="protein sequence ID" value="GAC14573.1"/>
    <property type="molecule type" value="Genomic_DNA"/>
</dbReference>
<keyword evidence="5" id="KW-0720">Serine protease</keyword>
<accession>K6YD53</accession>
<evidence type="ECO:0000259" key="9">
    <source>
        <dbReference type="Pfam" id="PF01343"/>
    </source>
</evidence>
<evidence type="ECO:0000256" key="1">
    <source>
        <dbReference type="ARBA" id="ARBA00004370"/>
    </source>
</evidence>
<dbReference type="OrthoDB" id="9764363at2"/>
<comment type="subcellular location">
    <subcellularLocation>
        <location evidence="1">Membrane</location>
    </subcellularLocation>
</comment>
<dbReference type="InterPro" id="IPR029045">
    <property type="entry name" value="ClpP/crotonase-like_dom_sf"/>
</dbReference>
<evidence type="ECO:0000256" key="5">
    <source>
        <dbReference type="ARBA" id="ARBA00022825"/>
    </source>
</evidence>